<keyword evidence="1" id="KW-0732">Signal</keyword>
<dbReference type="Proteomes" id="UP001330434">
    <property type="component" value="Chromosome"/>
</dbReference>
<accession>A0ABZ2C0R9</accession>
<evidence type="ECO:0008006" key="4">
    <source>
        <dbReference type="Google" id="ProtNLM"/>
    </source>
</evidence>
<protein>
    <recommendedName>
        <fullName evidence="4">F-box domain-containing protein</fullName>
    </recommendedName>
</protein>
<sequence length="471" mass="54714">MKKKMIKKMLALLMTSAALIASLKAVDDEYKIKGYPPVKIKNVELPGEIFQRIIFYMDWETLESLALIGKTYNFHSREQQNKIAAQKMIEVWNVNEDPNRWNFNSPDLAAFVWSNEEIKNIKERAYEGVQKENATFLRGMYRILETGFPLHVIGQKTGILPKDNLQREKCQKLLLCSPFWMAKAKNLHELKERSKIKPNHDLSFFLNLWVPDVELKEFIARAQVISQNINILAKTDKFSDISTYNWKLINAILNLDAQTSLARLKVIPEFLEAFGKPEVDCFASQLLEFTSEKLSEGLEIFKKSPVLKFFDKLPVPDENQRQIPYHTSNLKYWLFLAVIPGSADQIQVISSKFQSIYFQVDDNYPFMDSRWFDILKIWLELDSQEISNRMSILAQYRHTILSIIPQNPAAHSLRMNILKELAKCSASKIEGILKLPQAQSFSLEEVQSLIHTWHEWHSQNVELKTQNASEK</sequence>
<evidence type="ECO:0000256" key="1">
    <source>
        <dbReference type="SAM" id="SignalP"/>
    </source>
</evidence>
<proteinExistence type="predicted"/>
<gene>
    <name evidence="2" type="ORF">Bealeia1_00280</name>
</gene>
<feature type="chain" id="PRO_5047432029" description="F-box domain-containing protein" evidence="1">
    <location>
        <begin position="21"/>
        <end position="471"/>
    </location>
</feature>
<keyword evidence="3" id="KW-1185">Reference proteome</keyword>
<evidence type="ECO:0000313" key="2">
    <source>
        <dbReference type="EMBL" id="WVX66109.1"/>
    </source>
</evidence>
<evidence type="ECO:0000313" key="3">
    <source>
        <dbReference type="Proteomes" id="UP001330434"/>
    </source>
</evidence>
<reference evidence="2 3" key="1">
    <citation type="journal article" date="2024" name="Environ. Microbiol.">
        <title>Novel evolutionary insights on the interactions of the Holosporales (Alphaproteobacteria) with eukaryotic hosts from comparative genomics.</title>
        <authorList>
            <person name="Giovannini M."/>
            <person name="Petroni G."/>
            <person name="Castelli M."/>
        </authorList>
    </citation>
    <scope>NUCLEOTIDE SEQUENCE [LARGE SCALE GENOMIC DNA]</scope>
    <source>
        <strain evidence="2 3">US_Bl 15I1</strain>
    </source>
</reference>
<feature type="signal peptide" evidence="1">
    <location>
        <begin position="1"/>
        <end position="20"/>
    </location>
</feature>
<name>A0ABZ2C0R9_9PROT</name>
<organism evidence="2 3">
    <name type="scientific">Candidatus Bealeia paramacronuclearis</name>
    <dbReference type="NCBI Taxonomy" id="1921001"/>
    <lineage>
        <taxon>Bacteria</taxon>
        <taxon>Pseudomonadati</taxon>
        <taxon>Pseudomonadota</taxon>
        <taxon>Alphaproteobacteria</taxon>
        <taxon>Holosporales</taxon>
        <taxon>Holosporaceae</taxon>
        <taxon>Candidatus Bealeia</taxon>
    </lineage>
</organism>
<dbReference type="RefSeq" id="WP_331256640.1">
    <property type="nucleotide sequence ID" value="NZ_CP133270.1"/>
</dbReference>
<dbReference type="EMBL" id="CP133270">
    <property type="protein sequence ID" value="WVX66109.1"/>
    <property type="molecule type" value="Genomic_DNA"/>
</dbReference>